<organism evidence="1 2">
    <name type="scientific">Smallanthus sonchifolius</name>
    <dbReference type="NCBI Taxonomy" id="185202"/>
    <lineage>
        <taxon>Eukaryota</taxon>
        <taxon>Viridiplantae</taxon>
        <taxon>Streptophyta</taxon>
        <taxon>Embryophyta</taxon>
        <taxon>Tracheophyta</taxon>
        <taxon>Spermatophyta</taxon>
        <taxon>Magnoliopsida</taxon>
        <taxon>eudicotyledons</taxon>
        <taxon>Gunneridae</taxon>
        <taxon>Pentapetalae</taxon>
        <taxon>asterids</taxon>
        <taxon>campanulids</taxon>
        <taxon>Asterales</taxon>
        <taxon>Asteraceae</taxon>
        <taxon>Asteroideae</taxon>
        <taxon>Heliantheae alliance</taxon>
        <taxon>Millerieae</taxon>
        <taxon>Smallanthus</taxon>
    </lineage>
</organism>
<evidence type="ECO:0000313" key="1">
    <source>
        <dbReference type="EMBL" id="KAI3704421.1"/>
    </source>
</evidence>
<comment type="caution">
    <text evidence="1">The sequence shown here is derived from an EMBL/GenBank/DDBJ whole genome shotgun (WGS) entry which is preliminary data.</text>
</comment>
<protein>
    <submittedName>
        <fullName evidence="1">Uncharacterized protein</fullName>
    </submittedName>
</protein>
<dbReference type="Proteomes" id="UP001056120">
    <property type="component" value="Linkage Group LG25"/>
</dbReference>
<dbReference type="EMBL" id="CM042042">
    <property type="protein sequence ID" value="KAI3704421.1"/>
    <property type="molecule type" value="Genomic_DNA"/>
</dbReference>
<sequence length="92" mass="10072">MVGGRKDELTDADIEGIREEWSTFPPEAANATVYHAVARTLINSETVYGLALCRQYLSNSECLKCFDIAAKEVGVCGIVNGARAIFDDCELR</sequence>
<name>A0ACB9A351_9ASTR</name>
<reference evidence="1 2" key="2">
    <citation type="journal article" date="2022" name="Mol. Ecol. Resour.">
        <title>The genomes of chicory, endive, great burdock and yacon provide insights into Asteraceae paleo-polyploidization history and plant inulin production.</title>
        <authorList>
            <person name="Fan W."/>
            <person name="Wang S."/>
            <person name="Wang H."/>
            <person name="Wang A."/>
            <person name="Jiang F."/>
            <person name="Liu H."/>
            <person name="Zhao H."/>
            <person name="Xu D."/>
            <person name="Zhang Y."/>
        </authorList>
    </citation>
    <scope>NUCLEOTIDE SEQUENCE [LARGE SCALE GENOMIC DNA]</scope>
    <source>
        <strain evidence="2">cv. Yunnan</strain>
        <tissue evidence="1">Leaves</tissue>
    </source>
</reference>
<proteinExistence type="predicted"/>
<reference evidence="2" key="1">
    <citation type="journal article" date="2022" name="Mol. Ecol. Resour.">
        <title>The genomes of chicory, endive, great burdock and yacon provide insights into Asteraceae palaeo-polyploidization history and plant inulin production.</title>
        <authorList>
            <person name="Fan W."/>
            <person name="Wang S."/>
            <person name="Wang H."/>
            <person name="Wang A."/>
            <person name="Jiang F."/>
            <person name="Liu H."/>
            <person name="Zhao H."/>
            <person name="Xu D."/>
            <person name="Zhang Y."/>
        </authorList>
    </citation>
    <scope>NUCLEOTIDE SEQUENCE [LARGE SCALE GENOMIC DNA]</scope>
    <source>
        <strain evidence="2">cv. Yunnan</strain>
    </source>
</reference>
<gene>
    <name evidence="1" type="ORF">L1987_74641</name>
</gene>
<accession>A0ACB9A351</accession>
<evidence type="ECO:0000313" key="2">
    <source>
        <dbReference type="Proteomes" id="UP001056120"/>
    </source>
</evidence>
<keyword evidence="2" id="KW-1185">Reference proteome</keyword>